<dbReference type="Proteomes" id="UP000199138">
    <property type="component" value="Unassembled WGS sequence"/>
</dbReference>
<keyword evidence="1" id="KW-0802">TPR repeat</keyword>
<reference evidence="2 3" key="1">
    <citation type="submission" date="2016-10" db="EMBL/GenBank/DDBJ databases">
        <authorList>
            <person name="de Groot N.N."/>
        </authorList>
    </citation>
    <scope>NUCLEOTIDE SEQUENCE [LARGE SCALE GENOMIC DNA]</scope>
    <source>
        <strain evidence="2 3">CGMCC 1.12333</strain>
    </source>
</reference>
<dbReference type="PROSITE" id="PS51257">
    <property type="entry name" value="PROKAR_LIPOPROTEIN"/>
    <property type="match status" value="1"/>
</dbReference>
<feature type="repeat" description="TPR" evidence="1">
    <location>
        <begin position="231"/>
        <end position="264"/>
    </location>
</feature>
<dbReference type="SUPFAM" id="SSF48452">
    <property type="entry name" value="TPR-like"/>
    <property type="match status" value="1"/>
</dbReference>
<dbReference type="SMART" id="SM00028">
    <property type="entry name" value="TPR"/>
    <property type="match status" value="4"/>
</dbReference>
<dbReference type="EMBL" id="FPBK01000001">
    <property type="protein sequence ID" value="SFU27372.1"/>
    <property type="molecule type" value="Genomic_DNA"/>
</dbReference>
<dbReference type="AlphaFoldDB" id="A0A1I7EU14"/>
<dbReference type="STRING" id="1224947.SAMN05216480_101151"/>
<dbReference type="Gene3D" id="1.25.40.10">
    <property type="entry name" value="Tetratricopeptide repeat domain"/>
    <property type="match status" value="3"/>
</dbReference>
<protein>
    <submittedName>
        <fullName evidence="2">Type I secretion C-terminal target domain (VC_A0849 subclass)</fullName>
    </submittedName>
</protein>
<name>A0A1I7EU14_9FLAO</name>
<proteinExistence type="predicted"/>
<dbReference type="RefSeq" id="WP_093021595.1">
    <property type="nucleotide sequence ID" value="NZ_FPBK01000001.1"/>
</dbReference>
<evidence type="ECO:0000313" key="3">
    <source>
        <dbReference type="Proteomes" id="UP000199138"/>
    </source>
</evidence>
<dbReference type="PROSITE" id="PS50005">
    <property type="entry name" value="TPR"/>
    <property type="match status" value="1"/>
</dbReference>
<accession>A0A1I7EU14</accession>
<dbReference type="Pfam" id="PF13174">
    <property type="entry name" value="TPR_6"/>
    <property type="match status" value="2"/>
</dbReference>
<keyword evidence="3" id="KW-1185">Reference proteome</keyword>
<evidence type="ECO:0000313" key="2">
    <source>
        <dbReference type="EMBL" id="SFU27372.1"/>
    </source>
</evidence>
<organism evidence="2 3">
    <name type="scientific">Pustulibacterium marinum</name>
    <dbReference type="NCBI Taxonomy" id="1224947"/>
    <lineage>
        <taxon>Bacteria</taxon>
        <taxon>Pseudomonadati</taxon>
        <taxon>Bacteroidota</taxon>
        <taxon>Flavobacteriia</taxon>
        <taxon>Flavobacteriales</taxon>
        <taxon>Flavobacteriaceae</taxon>
        <taxon>Pustulibacterium</taxon>
    </lineage>
</organism>
<dbReference type="InterPro" id="IPR011990">
    <property type="entry name" value="TPR-like_helical_dom_sf"/>
</dbReference>
<gene>
    <name evidence="2" type="ORF">SAMN05216480_101151</name>
</gene>
<sequence length="847" mass="97769">MKNKHYILVAIALAFITLVGCSRKKDKFLNRNVHALNTKYNILYNGNLALEDGKEQLATTYQDNYWDILPVERMQEKDVVMLPGSQKNSNFERAEEKATKAIQKHSMNIGGREKNSQIDEAFLLLGKARYYEERMIPALEAFNYIIKKYPKSSGIVQAKVWREKVNMRLDNNELALLNLKKIFKKNYVDEENHADVRATMAEAYINLKIYDSAATALSMAADLTKNNVDKGRYLYILGQLYNELGNPVKANKAFDRVIELNRKSPRIYMIHAYIEKIKNFDKRYGGSKYENLELLNDLAKNRENRPYLDIIYHELGNFHLDNDSIRLAALFYNKSLQQKSIDRYLNALNYSELGEMNFNIRDYKTAGKYYDSTLVNLNENTKMFRLFQKKKNNLEDVIYYEDITQRNDSILSLVAMSSQEREAYFNDIIKNIEADRKAAKEEAEKQALIAAQSQGGGLSSKGASSGNSFYFYSDVTLQYGKNEFKRKWGDRALEDDWRISSTKTLSKEEMEEVAKEGEEAATKDDLVSLDYYLGTVPTDHKIIDSVYSELNYAYYQLGLIYFAKFKEYDLAADRLETLLNGKPDENLIIPAKYNLYKIYLNLNPAEAEKLKQHIINTYPDSRYAMILKNPQADLAADENGPDATVSFYVEAMKNDEYNLVLEYIDVDIARFTGDPVVPKLEMTKAIAIGRLKGLKDYKDALSFVALNYPASDEGKRAQTLLSGAIKTLERQKFNMALKEGDEIKLVFPYTSENIATVQEFKNEYKLKSKDIPELKKFTTSVDLYSNTKNFFVFHGFESKKELEAFFSFLNEKLKIEIPQNRFFITSDNYAILQIHKNLEEYSQPSIP</sequence>
<evidence type="ECO:0000256" key="1">
    <source>
        <dbReference type="PROSITE-ProRule" id="PRU00339"/>
    </source>
</evidence>
<dbReference type="OrthoDB" id="1522549at2"/>
<dbReference type="InterPro" id="IPR019734">
    <property type="entry name" value="TPR_rpt"/>
</dbReference>